<dbReference type="EMBL" id="BARS01029584">
    <property type="protein sequence ID" value="GAG06187.1"/>
    <property type="molecule type" value="Genomic_DNA"/>
</dbReference>
<comment type="cofactor">
    <cofactor evidence="1">
        <name>pyridoxal 5'-phosphate</name>
        <dbReference type="ChEBI" id="CHEBI:597326"/>
    </cofactor>
</comment>
<dbReference type="InterPro" id="IPR050571">
    <property type="entry name" value="Class-IV_PLP-Dep_Aminotrnsfr"/>
</dbReference>
<feature type="non-terminal residue" evidence="4">
    <location>
        <position position="1"/>
    </location>
</feature>
<dbReference type="CDD" id="cd00449">
    <property type="entry name" value="PLPDE_IV"/>
    <property type="match status" value="1"/>
</dbReference>
<evidence type="ECO:0000256" key="2">
    <source>
        <dbReference type="ARBA" id="ARBA00009320"/>
    </source>
</evidence>
<gene>
    <name evidence="4" type="ORF">S01H1_46222</name>
</gene>
<evidence type="ECO:0000256" key="1">
    <source>
        <dbReference type="ARBA" id="ARBA00001933"/>
    </source>
</evidence>
<evidence type="ECO:0008006" key="5">
    <source>
        <dbReference type="Google" id="ProtNLM"/>
    </source>
</evidence>
<organism evidence="4">
    <name type="scientific">marine sediment metagenome</name>
    <dbReference type="NCBI Taxonomy" id="412755"/>
    <lineage>
        <taxon>unclassified sequences</taxon>
        <taxon>metagenomes</taxon>
        <taxon>ecological metagenomes</taxon>
    </lineage>
</organism>
<keyword evidence="3" id="KW-0663">Pyridoxal phosphate</keyword>
<dbReference type="SUPFAM" id="SSF56752">
    <property type="entry name" value="D-aminoacid aminotransferase-like PLP-dependent enzymes"/>
    <property type="match status" value="1"/>
</dbReference>
<comment type="caution">
    <text evidence="4">The sequence shown here is derived from an EMBL/GenBank/DDBJ whole genome shotgun (WGS) entry which is preliminary data.</text>
</comment>
<protein>
    <recommendedName>
        <fullName evidence="5">Branched-chain amino acid aminotransferase</fullName>
    </recommendedName>
</protein>
<evidence type="ECO:0000256" key="3">
    <source>
        <dbReference type="ARBA" id="ARBA00022898"/>
    </source>
</evidence>
<dbReference type="InterPro" id="IPR001544">
    <property type="entry name" value="Aminotrans_IV"/>
</dbReference>
<sequence>RIDDNSIPPRIKCGANYQNSRLATMQAEADGYDQPIILNGDGKVSEGPGACFFMVRRGVVVTPPVTAGILESITRMSLLKLFREELKIPVEEREIDRTELYVADEAFFCGSGAEIVPIVSIDKLPVGDGKPGPVAKEILNLYFNIVRGNNPKYMEWCTPIYE</sequence>
<dbReference type="GO" id="GO:0046394">
    <property type="term" value="P:carboxylic acid biosynthetic process"/>
    <property type="evidence" value="ECO:0007669"/>
    <property type="project" value="UniProtKB-ARBA"/>
</dbReference>
<comment type="similarity">
    <text evidence="2">Belongs to the class-IV pyridoxal-phosphate-dependent aminotransferase family.</text>
</comment>
<dbReference type="PANTHER" id="PTHR42743:SF4">
    <property type="entry name" value="BRANCHED-CHAIN-AMINO-ACID AMINOTRANSFERASE-RELATED"/>
    <property type="match status" value="1"/>
</dbReference>
<dbReference type="InterPro" id="IPR036038">
    <property type="entry name" value="Aminotransferase-like"/>
</dbReference>
<reference evidence="4" key="1">
    <citation type="journal article" date="2014" name="Front. Microbiol.">
        <title>High frequency of phylogenetically diverse reductive dehalogenase-homologous genes in deep subseafloor sedimentary metagenomes.</title>
        <authorList>
            <person name="Kawai M."/>
            <person name="Futagami T."/>
            <person name="Toyoda A."/>
            <person name="Takaki Y."/>
            <person name="Nishi S."/>
            <person name="Hori S."/>
            <person name="Arai W."/>
            <person name="Tsubouchi T."/>
            <person name="Morono Y."/>
            <person name="Uchiyama I."/>
            <person name="Ito T."/>
            <person name="Fujiyama A."/>
            <person name="Inagaki F."/>
            <person name="Takami H."/>
        </authorList>
    </citation>
    <scope>NUCLEOTIDE SEQUENCE</scope>
    <source>
        <strain evidence="4">Expedition CK06-06</strain>
    </source>
</reference>
<dbReference type="GO" id="GO:0003824">
    <property type="term" value="F:catalytic activity"/>
    <property type="evidence" value="ECO:0007669"/>
    <property type="project" value="InterPro"/>
</dbReference>
<dbReference type="InterPro" id="IPR043132">
    <property type="entry name" value="BCAT-like_C"/>
</dbReference>
<dbReference type="GO" id="GO:0008652">
    <property type="term" value="P:amino acid biosynthetic process"/>
    <property type="evidence" value="ECO:0007669"/>
    <property type="project" value="UniProtKB-ARBA"/>
</dbReference>
<accession>X0V476</accession>
<dbReference type="AlphaFoldDB" id="X0V476"/>
<proteinExistence type="inferred from homology"/>
<dbReference type="FunFam" id="3.20.10.10:FF:000002">
    <property type="entry name" value="D-alanine aminotransferase"/>
    <property type="match status" value="1"/>
</dbReference>
<evidence type="ECO:0000313" key="4">
    <source>
        <dbReference type="EMBL" id="GAG06187.1"/>
    </source>
</evidence>
<dbReference type="PANTHER" id="PTHR42743">
    <property type="entry name" value="AMINO-ACID AMINOTRANSFERASE"/>
    <property type="match status" value="1"/>
</dbReference>
<dbReference type="Pfam" id="PF01063">
    <property type="entry name" value="Aminotran_4"/>
    <property type="match status" value="1"/>
</dbReference>
<dbReference type="Gene3D" id="3.20.10.10">
    <property type="entry name" value="D-amino Acid Aminotransferase, subunit A, domain 2"/>
    <property type="match status" value="1"/>
</dbReference>
<name>X0V476_9ZZZZ</name>